<feature type="region of interest" description="Disordered" evidence="6">
    <location>
        <begin position="442"/>
        <end position="477"/>
    </location>
</feature>
<evidence type="ECO:0000256" key="5">
    <source>
        <dbReference type="SAM" id="Coils"/>
    </source>
</evidence>
<dbReference type="InterPro" id="IPR036322">
    <property type="entry name" value="WD40_repeat_dom_sf"/>
</dbReference>
<keyword evidence="3" id="KW-0963">Cytoplasm</keyword>
<dbReference type="Pfam" id="PF09744">
    <property type="entry name" value="RH1"/>
    <property type="match status" value="1"/>
</dbReference>
<dbReference type="GeneID" id="101856465"/>
<organism evidence="9 10">
    <name type="scientific">Aplysia californica</name>
    <name type="common">California sea hare</name>
    <dbReference type="NCBI Taxonomy" id="6500"/>
    <lineage>
        <taxon>Eukaryota</taxon>
        <taxon>Metazoa</taxon>
        <taxon>Spiralia</taxon>
        <taxon>Lophotrochozoa</taxon>
        <taxon>Mollusca</taxon>
        <taxon>Gastropoda</taxon>
        <taxon>Heterobranchia</taxon>
        <taxon>Euthyneura</taxon>
        <taxon>Tectipleura</taxon>
        <taxon>Aplysiida</taxon>
        <taxon>Aplysioidea</taxon>
        <taxon>Aplysiidae</taxon>
        <taxon>Aplysia</taxon>
    </lineage>
</organism>
<feature type="region of interest" description="Disordered" evidence="6">
    <location>
        <begin position="1338"/>
        <end position="1366"/>
    </location>
</feature>
<feature type="compositionally biased region" description="Polar residues" evidence="6">
    <location>
        <begin position="234"/>
        <end position="244"/>
    </location>
</feature>
<proteinExistence type="inferred from homology"/>
<dbReference type="Gene3D" id="1.20.5.1000">
    <property type="entry name" value="arf6 gtpase in complex with a specific effector, jip4"/>
    <property type="match status" value="1"/>
</dbReference>
<dbReference type="Proteomes" id="UP000694888">
    <property type="component" value="Unplaced"/>
</dbReference>
<feature type="compositionally biased region" description="Polar residues" evidence="6">
    <location>
        <begin position="274"/>
        <end position="289"/>
    </location>
</feature>
<dbReference type="InterPro" id="IPR034744">
    <property type="entry name" value="RH2"/>
</dbReference>
<dbReference type="InterPro" id="IPR015943">
    <property type="entry name" value="WD40/YVTN_repeat-like_dom_sf"/>
</dbReference>
<keyword evidence="4 5" id="KW-0175">Coiled coil</keyword>
<feature type="compositionally biased region" description="Polar residues" evidence="6">
    <location>
        <begin position="1004"/>
        <end position="1016"/>
    </location>
</feature>
<dbReference type="Pfam" id="PF16471">
    <property type="entry name" value="JIP_LZII"/>
    <property type="match status" value="1"/>
</dbReference>
<feature type="coiled-coil region" evidence="5">
    <location>
        <begin position="61"/>
        <end position="162"/>
    </location>
</feature>
<feature type="domain" description="RH2" evidence="8">
    <location>
        <begin position="575"/>
        <end position="646"/>
    </location>
</feature>
<evidence type="ECO:0000256" key="6">
    <source>
        <dbReference type="SAM" id="MobiDB-lite"/>
    </source>
</evidence>
<evidence type="ECO:0000259" key="8">
    <source>
        <dbReference type="PROSITE" id="PS51777"/>
    </source>
</evidence>
<keyword evidence="10" id="KW-0808">Transferase</keyword>
<feature type="compositionally biased region" description="Basic and acidic residues" evidence="6">
    <location>
        <begin position="246"/>
        <end position="257"/>
    </location>
</feature>
<feature type="coiled-coil region" evidence="5">
    <location>
        <begin position="805"/>
        <end position="832"/>
    </location>
</feature>
<reference evidence="10" key="1">
    <citation type="submission" date="2025-08" db="UniProtKB">
        <authorList>
            <consortium name="RefSeq"/>
        </authorList>
    </citation>
    <scope>IDENTIFICATION</scope>
</reference>
<feature type="compositionally biased region" description="Basic and acidic residues" evidence="6">
    <location>
        <begin position="366"/>
        <end position="386"/>
    </location>
</feature>
<protein>
    <submittedName>
        <fullName evidence="10">C-Jun-amino-terminal kinase-interacting protein 4</fullName>
    </submittedName>
</protein>
<comment type="subcellular location">
    <subcellularLocation>
        <location evidence="1">Cytoplasm</location>
    </subcellularLocation>
</comment>
<feature type="compositionally biased region" description="Low complexity" evidence="6">
    <location>
        <begin position="310"/>
        <end position="329"/>
    </location>
</feature>
<feature type="region of interest" description="Disordered" evidence="6">
    <location>
        <begin position="551"/>
        <end position="571"/>
    </location>
</feature>
<keyword evidence="10" id="KW-0418">Kinase</keyword>
<feature type="region of interest" description="Disordered" evidence="6">
    <location>
        <begin position="934"/>
        <end position="983"/>
    </location>
</feature>
<accession>A0ABM1W0V4</accession>
<dbReference type="GO" id="GO:0016301">
    <property type="term" value="F:kinase activity"/>
    <property type="evidence" value="ECO:0007669"/>
    <property type="project" value="UniProtKB-KW"/>
</dbReference>
<feature type="region of interest" description="Disordered" evidence="6">
    <location>
        <begin position="227"/>
        <end position="425"/>
    </location>
</feature>
<dbReference type="PROSITE" id="PS51776">
    <property type="entry name" value="RH1"/>
    <property type="match status" value="1"/>
</dbReference>
<keyword evidence="9" id="KW-1185">Reference proteome</keyword>
<feature type="compositionally biased region" description="Pro residues" evidence="6">
    <location>
        <begin position="1350"/>
        <end position="1362"/>
    </location>
</feature>
<gene>
    <name evidence="10" type="primary">LOC101856465</name>
</gene>
<evidence type="ECO:0000313" key="9">
    <source>
        <dbReference type="Proteomes" id="UP000694888"/>
    </source>
</evidence>
<evidence type="ECO:0000256" key="1">
    <source>
        <dbReference type="ARBA" id="ARBA00004496"/>
    </source>
</evidence>
<feature type="compositionally biased region" description="Basic and acidic residues" evidence="6">
    <location>
        <begin position="697"/>
        <end position="714"/>
    </location>
</feature>
<evidence type="ECO:0000256" key="4">
    <source>
        <dbReference type="ARBA" id="ARBA00023054"/>
    </source>
</evidence>
<dbReference type="PANTHER" id="PTHR13886">
    <property type="entry name" value="JNK/SAPK-ASSOCIATED PROTEIN"/>
    <property type="match status" value="1"/>
</dbReference>
<sequence>MSGKMASETIYGTHEETHVMSEKVQSLAATVYKEFEKVIKRYDEDVVKDLMPLVVGILETLDSAFTEKQELDVEIELLREDNEQLLTQYEREKQLRKGSEQKYLEMEDSNEGVKKELQDKVETLESILRMSEIKAKNSADHVSRLEEKENESKNEYNKLHERYTELFRTHMDYMERTKILMGTDKISDLTGLSPRINKGGFSLPGLRPVSVAYGGMMEFQKGMEGSPMGFVDASTPQSTGNVSLKSELDAESPKKESTPAPAEAPVTEVKEELSQSTDVTEKATATTPMRISEGPSEPTMPPSPAPSPASPSVGPDSRLSASSSEQSESVIDKDSSDRHTNRAPGSEPGHTQGESTPVVLRRKKKRSEEADESRFEDQLSFEEDHIPGLNQTLADIVATTPELEESHESMASQGSIGKRKSVRNDNSIFEELSVQGTDMIAEVDFGADITDSDENPGEDEGDDEDKDNDKDSVGDNFFGMGKELENLILENTELLATKNALNIVKDDLIAKVDELSSEQEILREEITSLQAVKSRLQLRITQLEDELKKVKEENDRKKEHTEKTEEEDDVPMAQRKRFTRVEMARVLMERNQYKERLMELQEAVRWTEMIRASREHPGELQTQKKKSTVWNLARMGHFSNLFSSSNKPKRPLPTATVKYNAPTTQVQPVGDPNKKQRDKGNSNPKSKAYDFLQEDLTSEKAKKERERERKEQYKQVRAHVKKDDGRMQAYGWSLPAKFSTHVPRDTPGKSQVPVPVPVYCRPLFDNQTGWKIWCAAGVNLTGGKTRDGGSIVGASVFYSDPPLEVEEAKTDVDKLDRELKDHEKSVKDADKEEMSSLVWVCTSTHEASRVSVVDANNPADVLETFRVSVSHILCIASIPGAAEGDYPVADEILNAEAPPSLPKVTVVSTGSSPTNGSESTGLGGVTFVQCATGGSSPVSASPVGSLSDTRSDVASLKGEDTDSVKGSVGGGDNGSDAKEDGDPLGAAAQEEISQPQVFRAKGSPASSGSNTPTHTSRLPDGNSAPELVQDGQSSLSGDHDFQSSEAEGLSSVLPTMWMGSQSGSMYVHSAVSNWKRCLHSVKLGDSILGIVHVKGRVLVSLADGTVAIFHRASDGQWDLLNYHLLDLGRPKQSIRCMTVVAGKHVWCGYKNKIHIIDPQNMAIEKSFDAHPRKESQVRQLCWVGDGVWVSIRLDSTLRLYHAYTHQHLQDVDIEPYVSKMLGTGKLGFSFVRITAMLISCNRLWIGTGNGVIISVPLSENNKQPMITTSSSLGAGGGPSGGGRPGGVIRVYSDTKTDSVTPGSFIPYCSMAQAQLSFHGHKDAVKFFVSVPGTQRQGMSAAAEVTSSSSTPPPRGEATPAPPTNTRLILSGGEGYVDFRMGDGDDDDPTVVQQVTNDDDDEDPNKPGSSLTKVDRSHIIVWQVTAQD</sequence>
<comment type="similarity">
    <text evidence="2">Belongs to the JIP scaffold family.</text>
</comment>
<feature type="compositionally biased region" description="Basic and acidic residues" evidence="6">
    <location>
        <begin position="551"/>
        <end position="563"/>
    </location>
</feature>
<evidence type="ECO:0000256" key="3">
    <source>
        <dbReference type="ARBA" id="ARBA00022490"/>
    </source>
</evidence>
<feature type="region of interest" description="Disordered" evidence="6">
    <location>
        <begin position="996"/>
        <end position="1045"/>
    </location>
</feature>
<dbReference type="SUPFAM" id="SSF50978">
    <property type="entry name" value="WD40 repeat-like"/>
    <property type="match status" value="1"/>
</dbReference>
<evidence type="ECO:0000256" key="2">
    <source>
        <dbReference type="ARBA" id="ARBA00009866"/>
    </source>
</evidence>
<feature type="compositionally biased region" description="Acidic residues" evidence="6">
    <location>
        <begin position="450"/>
        <end position="466"/>
    </location>
</feature>
<feature type="region of interest" description="Disordered" evidence="6">
    <location>
        <begin position="640"/>
        <end position="721"/>
    </location>
</feature>
<dbReference type="PANTHER" id="PTHR13886:SF4">
    <property type="entry name" value="JNK-INTERACTING PROTEIN 3"/>
    <property type="match status" value="1"/>
</dbReference>
<dbReference type="Gene3D" id="2.130.10.10">
    <property type="entry name" value="YVTN repeat-like/Quinoprotein amine dehydrogenase"/>
    <property type="match status" value="1"/>
</dbReference>
<feature type="compositionally biased region" description="Pro residues" evidence="6">
    <location>
        <begin position="298"/>
        <end position="309"/>
    </location>
</feature>
<feature type="compositionally biased region" description="Basic and acidic residues" evidence="6">
    <location>
        <begin position="330"/>
        <end position="340"/>
    </location>
</feature>
<dbReference type="PROSITE" id="PS51777">
    <property type="entry name" value="RH2"/>
    <property type="match status" value="1"/>
</dbReference>
<feature type="domain" description="RH1" evidence="7">
    <location>
        <begin position="7"/>
        <end position="95"/>
    </location>
</feature>
<feature type="region of interest" description="Disordered" evidence="6">
    <location>
        <begin position="1379"/>
        <end position="1413"/>
    </location>
</feature>
<evidence type="ECO:0000259" key="7">
    <source>
        <dbReference type="PROSITE" id="PS51776"/>
    </source>
</evidence>
<evidence type="ECO:0000313" key="10">
    <source>
        <dbReference type="RefSeq" id="XP_035828297.1"/>
    </source>
</evidence>
<name>A0ABM1W0V4_APLCA</name>
<feature type="compositionally biased region" description="Low complexity" evidence="6">
    <location>
        <begin position="934"/>
        <end position="947"/>
    </location>
</feature>
<dbReference type="InterPro" id="IPR039911">
    <property type="entry name" value="JIP3/JIP4"/>
</dbReference>
<dbReference type="InterPro" id="IPR032486">
    <property type="entry name" value="JIP_LZII"/>
</dbReference>
<dbReference type="InterPro" id="IPR034743">
    <property type="entry name" value="RH1"/>
</dbReference>
<dbReference type="Gene3D" id="1.20.58.1770">
    <property type="match status" value="1"/>
</dbReference>
<dbReference type="RefSeq" id="XP_035828297.1">
    <property type="nucleotide sequence ID" value="XM_035972404.1"/>
</dbReference>
<dbReference type="Pfam" id="PF19056">
    <property type="entry name" value="WD40_2"/>
    <property type="match status" value="1"/>
</dbReference>